<evidence type="ECO:0000256" key="2">
    <source>
        <dbReference type="ARBA" id="ARBA00010515"/>
    </source>
</evidence>
<dbReference type="GO" id="GO:0016787">
    <property type="term" value="F:hydrolase activity"/>
    <property type="evidence" value="ECO:0007669"/>
    <property type="project" value="UniProtKB-KW"/>
</dbReference>
<protein>
    <recommendedName>
        <fullName evidence="4">Carboxylic ester hydrolase</fullName>
        <ecNumber evidence="4">3.1.1.-</ecNumber>
    </recommendedName>
</protein>
<name>A0A8K0JNV5_9TREE</name>
<dbReference type="Gene3D" id="3.40.50.1820">
    <property type="entry name" value="alpha/beta hydrolase"/>
    <property type="match status" value="1"/>
</dbReference>
<evidence type="ECO:0000256" key="4">
    <source>
        <dbReference type="RuleBase" id="RU361235"/>
    </source>
</evidence>
<dbReference type="InterPro" id="IPR002018">
    <property type="entry name" value="CarbesteraseB"/>
</dbReference>
<dbReference type="PANTHER" id="PTHR45570">
    <property type="entry name" value="CARBOXYLIC ESTER HYDROLASE"/>
    <property type="match status" value="1"/>
</dbReference>
<dbReference type="InterPro" id="IPR002168">
    <property type="entry name" value="Lipase_GDXG_HIS_AS"/>
</dbReference>
<accession>A0A8K0JNV5</accession>
<evidence type="ECO:0000313" key="7">
    <source>
        <dbReference type="Proteomes" id="UP000812966"/>
    </source>
</evidence>
<organism evidence="6 7">
    <name type="scientific">Filobasidium floriforme</name>
    <dbReference type="NCBI Taxonomy" id="5210"/>
    <lineage>
        <taxon>Eukaryota</taxon>
        <taxon>Fungi</taxon>
        <taxon>Dikarya</taxon>
        <taxon>Basidiomycota</taxon>
        <taxon>Agaricomycotina</taxon>
        <taxon>Tremellomycetes</taxon>
        <taxon>Filobasidiales</taxon>
        <taxon>Filobasidiaceae</taxon>
        <taxon>Filobasidium</taxon>
    </lineage>
</organism>
<evidence type="ECO:0000259" key="5">
    <source>
        <dbReference type="Pfam" id="PF00135"/>
    </source>
</evidence>
<keyword evidence="7" id="KW-1185">Reference proteome</keyword>
<dbReference type="PANTHER" id="PTHR45570:SF1">
    <property type="entry name" value="CARBOXYLIC ESTER HYDROLASE"/>
    <property type="match status" value="1"/>
</dbReference>
<dbReference type="PROSITE" id="PS01173">
    <property type="entry name" value="LIPASE_GDXG_HIS"/>
    <property type="match status" value="1"/>
</dbReference>
<sequence>MVSQLLGKDEVYTPLGPIRGTSTEVEGIKRYVIEYAQAERWKPSYPTQGRIKGLNKLPPVCPQQATNTLPDWAVQSEDCLYLTIYAPSSPASGSPKKDLPTLFWIHGGSFVSGSSSHPGLDGSILAAHGEGTIVVMIQYRLGVLGMLPPDDIYSTDPNLGLNDIKTGLRFFKGLASSFGGDPDKITVGGHSSGGHMIRGLLASPEMEGTFRAAIIQSDPMAFGFATPAITTQIQRRFFRQTDGFSHGIPRCTGDDLECWKNVSADELVAAQGRLIEYLSGEGVIPGVPSAEVLRPTSSTPSLSRDIGKALLDGQPMIKVPLLLTTVSAEFGSTIQAIAPSAIPDLSTYNMTVQALFGERTAEILLNDVPEYDINNPISLNQARLAGIDDMRAMLIRMGTDAVWRSPIRDFARMWTQRGEGDVWMGEWQRGERYPSNAGGNICRQGVVCHEDELLPTFGQGPADLTSETIARWSAFVHRLDPNPKTSVTSDSRWEKYDGSARSIFPIGGSIDGREILECPSVWGTTIPYDWQLYA</sequence>
<dbReference type="PROSITE" id="PS00122">
    <property type="entry name" value="CARBOXYLESTERASE_B_1"/>
    <property type="match status" value="1"/>
</dbReference>
<dbReference type="SUPFAM" id="SSF53474">
    <property type="entry name" value="alpha/beta-Hydrolases"/>
    <property type="match status" value="1"/>
</dbReference>
<evidence type="ECO:0000313" key="6">
    <source>
        <dbReference type="EMBL" id="KAG7562092.1"/>
    </source>
</evidence>
<dbReference type="EC" id="3.1.1.-" evidence="4"/>
<comment type="similarity">
    <text evidence="1 4">Belongs to the type-B carboxylesterase/lipase family.</text>
</comment>
<evidence type="ECO:0000256" key="3">
    <source>
        <dbReference type="ARBA" id="ARBA00022801"/>
    </source>
</evidence>
<dbReference type="AlphaFoldDB" id="A0A8K0JNV5"/>
<dbReference type="Proteomes" id="UP000812966">
    <property type="component" value="Unassembled WGS sequence"/>
</dbReference>
<feature type="domain" description="Carboxylesterase type B" evidence="5">
    <location>
        <begin position="10"/>
        <end position="506"/>
    </location>
</feature>
<evidence type="ECO:0000256" key="1">
    <source>
        <dbReference type="ARBA" id="ARBA00005964"/>
    </source>
</evidence>
<gene>
    <name evidence="6" type="ORF">FFLO_02471</name>
</gene>
<keyword evidence="3 4" id="KW-0378">Hydrolase</keyword>
<dbReference type="InterPro" id="IPR019826">
    <property type="entry name" value="Carboxylesterase_B_AS"/>
</dbReference>
<dbReference type="Pfam" id="PF00135">
    <property type="entry name" value="COesterase"/>
    <property type="match status" value="1"/>
</dbReference>
<reference evidence="6" key="1">
    <citation type="submission" date="2020-04" db="EMBL/GenBank/DDBJ databases">
        <title>Analysis of mating type loci in Filobasidium floriforme.</title>
        <authorList>
            <person name="Nowrousian M."/>
        </authorList>
    </citation>
    <scope>NUCLEOTIDE SEQUENCE</scope>
    <source>
        <strain evidence="6">CBS 6242</strain>
    </source>
</reference>
<dbReference type="InterPro" id="IPR029058">
    <property type="entry name" value="AB_hydrolase_fold"/>
</dbReference>
<proteinExistence type="inferred from homology"/>
<dbReference type="EMBL" id="JABELV010000039">
    <property type="protein sequence ID" value="KAG7562092.1"/>
    <property type="molecule type" value="Genomic_DNA"/>
</dbReference>
<comment type="similarity">
    <text evidence="2">Belongs to the 'GDXG' lipolytic enzyme family.</text>
</comment>
<comment type="caution">
    <text evidence="6">The sequence shown here is derived from an EMBL/GenBank/DDBJ whole genome shotgun (WGS) entry which is preliminary data.</text>
</comment>